<name>A0A8T3ARD9_DENNO</name>
<proteinExistence type="predicted"/>
<keyword evidence="2" id="KW-1185">Reference proteome</keyword>
<evidence type="ECO:0000313" key="1">
    <source>
        <dbReference type="EMBL" id="KAI0498648.1"/>
    </source>
</evidence>
<reference evidence="1" key="1">
    <citation type="journal article" date="2022" name="Front. Genet.">
        <title>Chromosome-Scale Assembly of the Dendrobium nobile Genome Provides Insights Into the Molecular Mechanism of the Biosynthesis of the Medicinal Active Ingredient of Dendrobium.</title>
        <authorList>
            <person name="Xu Q."/>
            <person name="Niu S.-C."/>
            <person name="Li K.-L."/>
            <person name="Zheng P.-J."/>
            <person name="Zhang X.-J."/>
            <person name="Jia Y."/>
            <person name="Liu Y."/>
            <person name="Niu Y.-X."/>
            <person name="Yu L.-H."/>
            <person name="Chen D.-F."/>
            <person name="Zhang G.-Q."/>
        </authorList>
    </citation>
    <scope>NUCLEOTIDE SEQUENCE</scope>
    <source>
        <tissue evidence="1">Leaf</tissue>
    </source>
</reference>
<comment type="caution">
    <text evidence="1">The sequence shown here is derived from an EMBL/GenBank/DDBJ whole genome shotgun (WGS) entry which is preliminary data.</text>
</comment>
<gene>
    <name evidence="1" type="ORF">KFK09_019538</name>
</gene>
<accession>A0A8T3ARD9</accession>
<evidence type="ECO:0000313" key="2">
    <source>
        <dbReference type="Proteomes" id="UP000829196"/>
    </source>
</evidence>
<dbReference type="EMBL" id="JAGYWB010000014">
    <property type="protein sequence ID" value="KAI0498648.1"/>
    <property type="molecule type" value="Genomic_DNA"/>
</dbReference>
<organism evidence="1 2">
    <name type="scientific">Dendrobium nobile</name>
    <name type="common">Orchid</name>
    <dbReference type="NCBI Taxonomy" id="94219"/>
    <lineage>
        <taxon>Eukaryota</taxon>
        <taxon>Viridiplantae</taxon>
        <taxon>Streptophyta</taxon>
        <taxon>Embryophyta</taxon>
        <taxon>Tracheophyta</taxon>
        <taxon>Spermatophyta</taxon>
        <taxon>Magnoliopsida</taxon>
        <taxon>Liliopsida</taxon>
        <taxon>Asparagales</taxon>
        <taxon>Orchidaceae</taxon>
        <taxon>Epidendroideae</taxon>
        <taxon>Malaxideae</taxon>
        <taxon>Dendrobiinae</taxon>
        <taxon>Dendrobium</taxon>
    </lineage>
</organism>
<protein>
    <submittedName>
        <fullName evidence="1">Uncharacterized protein</fullName>
    </submittedName>
</protein>
<dbReference type="AlphaFoldDB" id="A0A8T3ARD9"/>
<dbReference type="Proteomes" id="UP000829196">
    <property type="component" value="Unassembled WGS sequence"/>
</dbReference>
<sequence>MPERPLATLKKKPTLYRTFGQPMKGQSVDRFNKKLGAGPSLQPWQSLPSDFRFICGSPSEEGAEPFNIALIAEGKDNVNVKGTTEMCNISTCMEEEVVNVCASVEEDADVFIRMNNELTYS</sequence>